<dbReference type="AlphaFoldDB" id="A0A2U8E4J0"/>
<name>A0A2U8E4J0_9BACT</name>
<accession>A0A2U8E4J0</accession>
<evidence type="ECO:0000256" key="1">
    <source>
        <dbReference type="SAM" id="SignalP"/>
    </source>
</evidence>
<organism evidence="2 3">
    <name type="scientific">Ereboglobus luteus</name>
    <dbReference type="NCBI Taxonomy" id="1796921"/>
    <lineage>
        <taxon>Bacteria</taxon>
        <taxon>Pseudomonadati</taxon>
        <taxon>Verrucomicrobiota</taxon>
        <taxon>Opitutia</taxon>
        <taxon>Opitutales</taxon>
        <taxon>Opitutaceae</taxon>
        <taxon>Ereboglobus</taxon>
    </lineage>
</organism>
<gene>
    <name evidence="2" type="ORF">CKA38_10865</name>
</gene>
<protein>
    <submittedName>
        <fullName evidence="2">Uncharacterized protein</fullName>
    </submittedName>
</protein>
<evidence type="ECO:0000313" key="3">
    <source>
        <dbReference type="Proteomes" id="UP000244896"/>
    </source>
</evidence>
<reference evidence="2 3" key="1">
    <citation type="journal article" date="2018" name="Syst. Appl. Microbiol.">
        <title>Ereboglobus luteus gen. nov. sp. nov. from cockroach guts, and new insights into the oxygen relationship of the genera Opitutus and Didymococcus (Verrucomicrobia: Opitutaceae).</title>
        <authorList>
            <person name="Tegtmeier D."/>
            <person name="Belitz A."/>
            <person name="Radek R."/>
            <person name="Heimerl T."/>
            <person name="Brune A."/>
        </authorList>
    </citation>
    <scope>NUCLEOTIDE SEQUENCE [LARGE SCALE GENOMIC DNA]</scope>
    <source>
        <strain evidence="2 3">Ho45</strain>
    </source>
</reference>
<evidence type="ECO:0000313" key="2">
    <source>
        <dbReference type="EMBL" id="AWI09685.1"/>
    </source>
</evidence>
<dbReference type="OrthoDB" id="200386at2"/>
<dbReference type="Proteomes" id="UP000244896">
    <property type="component" value="Chromosome"/>
</dbReference>
<keyword evidence="1" id="KW-0732">Signal</keyword>
<dbReference type="EMBL" id="CP023004">
    <property type="protein sequence ID" value="AWI09685.1"/>
    <property type="molecule type" value="Genomic_DNA"/>
</dbReference>
<keyword evidence="3" id="KW-1185">Reference proteome</keyword>
<feature type="chain" id="PRO_5016090260" evidence="1">
    <location>
        <begin position="23"/>
        <end position="281"/>
    </location>
</feature>
<proteinExistence type="predicted"/>
<dbReference type="RefSeq" id="WP_108825498.1">
    <property type="nucleotide sequence ID" value="NZ_CP023004.1"/>
</dbReference>
<sequence>MKTSTFIIAIVSALAIAPCAMAKKIASDNFDSYTPGSTLVGNKGGKGAWKSPWTGRSEFVTITNAPEDVVTLTLDNGEVRGGGNALKISGARTGREHLNVLERRIPEMKGPDLFVSLLFKIKNDDQIAGGNDGKPITNTNLVQWFAEDDTHEFLKDLAAFIGWKGKAGARLAEIDEGSTMPERLVAGRTYHLVIKYTGWNKTKDGRYQWCRIWINPSVNDEYTQKKSITYARIGRTAGYGSKGIRGLYVNTLGLNDSGKYHLIDDIRLGTTWADVVGKPKK</sequence>
<feature type="signal peptide" evidence="1">
    <location>
        <begin position="1"/>
        <end position="22"/>
    </location>
</feature>
<dbReference type="KEGG" id="elut:CKA38_10865"/>